<dbReference type="SUPFAM" id="SSF52540">
    <property type="entry name" value="P-loop containing nucleoside triphosphate hydrolases"/>
    <property type="match status" value="1"/>
</dbReference>
<evidence type="ECO:0000313" key="11">
    <source>
        <dbReference type="Proteomes" id="UP000284822"/>
    </source>
</evidence>
<sequence>MIVETALLQVQHLQYVAEQLVNLELETTKHEILHDVNFSIQAQDFVGLVGPNGSGKTTLSKLLTRILEPTAGKILINGTDYQAVTPQWQLHQYVSMVFQNVDAQFIGPNFVEDMALYLGNFNWSPAKIQARIQEISDQLGLEELIERPFNSLSGGQKQLLAIAEALALRPQLLILDEPTAQLDPENTQLVLNLLRKLQTQYQITIILVTHKLAELALTNRVLILNHGTITQTCATDKLLTDMTLLQQNQLPVPDTVTIAQHFQKLTGKQLMLTNSNLETFIQTFKEQLC</sequence>
<reference evidence="10 11" key="1">
    <citation type="submission" date="2018-07" db="EMBL/GenBank/DDBJ databases">
        <title>Genome sequences of six Lactobacillus spp. isolated from bumble bee guts.</title>
        <authorList>
            <person name="Motta E.V.S."/>
            <person name="Moran N.A."/>
        </authorList>
    </citation>
    <scope>NUCLEOTIDE SEQUENCE [LARGE SCALE GENOMIC DNA]</scope>
    <source>
        <strain evidence="10 11">LV-8.1</strain>
    </source>
</reference>
<dbReference type="GO" id="GO:0042626">
    <property type="term" value="F:ATPase-coupled transmembrane transporter activity"/>
    <property type="evidence" value="ECO:0007669"/>
    <property type="project" value="TreeGrafter"/>
</dbReference>
<accession>A0A3R6ZA00</accession>
<dbReference type="InterPro" id="IPR003593">
    <property type="entry name" value="AAA+_ATPase"/>
</dbReference>
<keyword evidence="6" id="KW-0067">ATP-binding</keyword>
<evidence type="ECO:0000256" key="2">
    <source>
        <dbReference type="ARBA" id="ARBA00005417"/>
    </source>
</evidence>
<evidence type="ECO:0000256" key="7">
    <source>
        <dbReference type="ARBA" id="ARBA00022967"/>
    </source>
</evidence>
<dbReference type="GO" id="GO:0043190">
    <property type="term" value="C:ATP-binding cassette (ABC) transporter complex"/>
    <property type="evidence" value="ECO:0007669"/>
    <property type="project" value="TreeGrafter"/>
</dbReference>
<keyword evidence="8" id="KW-0472">Membrane</keyword>
<gene>
    <name evidence="10" type="ORF">DS832_03570</name>
</gene>
<evidence type="ECO:0000256" key="3">
    <source>
        <dbReference type="ARBA" id="ARBA00022448"/>
    </source>
</evidence>
<dbReference type="PROSITE" id="PS50893">
    <property type="entry name" value="ABC_TRANSPORTER_2"/>
    <property type="match status" value="1"/>
</dbReference>
<keyword evidence="7" id="KW-1278">Translocase</keyword>
<dbReference type="GO" id="GO:0016887">
    <property type="term" value="F:ATP hydrolysis activity"/>
    <property type="evidence" value="ECO:0007669"/>
    <property type="project" value="InterPro"/>
</dbReference>
<dbReference type="InterPro" id="IPR027417">
    <property type="entry name" value="P-loop_NTPase"/>
</dbReference>
<evidence type="ECO:0000259" key="9">
    <source>
        <dbReference type="PROSITE" id="PS50893"/>
    </source>
</evidence>
<evidence type="ECO:0000256" key="5">
    <source>
        <dbReference type="ARBA" id="ARBA00022741"/>
    </source>
</evidence>
<evidence type="ECO:0000313" key="10">
    <source>
        <dbReference type="EMBL" id="RHW47850.1"/>
    </source>
</evidence>
<dbReference type="InterPro" id="IPR050095">
    <property type="entry name" value="ECF_ABC_transporter_ATP-bd"/>
</dbReference>
<dbReference type="AlphaFoldDB" id="A0A3R6ZA00"/>
<comment type="similarity">
    <text evidence="2">Belongs to the ABC transporter superfamily.</text>
</comment>
<comment type="subcellular location">
    <subcellularLocation>
        <location evidence="1">Cell membrane</location>
        <topology evidence="1">Peripheral membrane protein</topology>
    </subcellularLocation>
</comment>
<keyword evidence="4" id="KW-1003">Cell membrane</keyword>
<dbReference type="PANTHER" id="PTHR43553">
    <property type="entry name" value="HEAVY METAL TRANSPORTER"/>
    <property type="match status" value="1"/>
</dbReference>
<evidence type="ECO:0000256" key="4">
    <source>
        <dbReference type="ARBA" id="ARBA00022475"/>
    </source>
</evidence>
<dbReference type="Proteomes" id="UP000284822">
    <property type="component" value="Unassembled WGS sequence"/>
</dbReference>
<dbReference type="InterPro" id="IPR017871">
    <property type="entry name" value="ABC_transporter-like_CS"/>
</dbReference>
<feature type="domain" description="ABC transporter" evidence="9">
    <location>
        <begin position="8"/>
        <end position="251"/>
    </location>
</feature>
<dbReference type="EMBL" id="QOCS01000007">
    <property type="protein sequence ID" value="RHW47850.1"/>
    <property type="molecule type" value="Genomic_DNA"/>
</dbReference>
<evidence type="ECO:0000256" key="1">
    <source>
        <dbReference type="ARBA" id="ARBA00004202"/>
    </source>
</evidence>
<proteinExistence type="inferred from homology"/>
<comment type="caution">
    <text evidence="10">The sequence shown here is derived from an EMBL/GenBank/DDBJ whole genome shotgun (WGS) entry which is preliminary data.</text>
</comment>
<dbReference type="PROSITE" id="PS00211">
    <property type="entry name" value="ABC_TRANSPORTER_1"/>
    <property type="match status" value="1"/>
</dbReference>
<name>A0A3R6ZA00_9LACO</name>
<dbReference type="InterPro" id="IPR003439">
    <property type="entry name" value="ABC_transporter-like_ATP-bd"/>
</dbReference>
<dbReference type="CDD" id="cd03225">
    <property type="entry name" value="ABC_cobalt_CbiO_domain1"/>
    <property type="match status" value="1"/>
</dbReference>
<evidence type="ECO:0000256" key="6">
    <source>
        <dbReference type="ARBA" id="ARBA00022840"/>
    </source>
</evidence>
<dbReference type="Gene3D" id="3.40.50.300">
    <property type="entry name" value="P-loop containing nucleotide triphosphate hydrolases"/>
    <property type="match status" value="1"/>
</dbReference>
<dbReference type="Pfam" id="PF00005">
    <property type="entry name" value="ABC_tran"/>
    <property type="match status" value="1"/>
</dbReference>
<protein>
    <recommendedName>
        <fullName evidence="9">ABC transporter domain-containing protein</fullName>
    </recommendedName>
</protein>
<dbReference type="SMART" id="SM00382">
    <property type="entry name" value="AAA"/>
    <property type="match status" value="1"/>
</dbReference>
<organism evidence="10 11">
    <name type="scientific">Bombilactobacillus bombi</name>
    <dbReference type="NCBI Taxonomy" id="1303590"/>
    <lineage>
        <taxon>Bacteria</taxon>
        <taxon>Bacillati</taxon>
        <taxon>Bacillota</taxon>
        <taxon>Bacilli</taxon>
        <taxon>Lactobacillales</taxon>
        <taxon>Lactobacillaceae</taxon>
        <taxon>Bombilactobacillus</taxon>
    </lineage>
</organism>
<dbReference type="InterPro" id="IPR015856">
    <property type="entry name" value="ABC_transpr_CbiO/EcfA_su"/>
</dbReference>
<evidence type="ECO:0000256" key="8">
    <source>
        <dbReference type="ARBA" id="ARBA00023136"/>
    </source>
</evidence>
<keyword evidence="3" id="KW-0813">Transport</keyword>
<dbReference type="GO" id="GO:0005524">
    <property type="term" value="F:ATP binding"/>
    <property type="evidence" value="ECO:0007669"/>
    <property type="project" value="UniProtKB-KW"/>
</dbReference>
<keyword evidence="5" id="KW-0547">Nucleotide-binding</keyword>